<gene>
    <name evidence="1" type="ORF">EVAR_11587_1</name>
</gene>
<evidence type="ECO:0000313" key="1">
    <source>
        <dbReference type="EMBL" id="GBP58307.1"/>
    </source>
</evidence>
<keyword evidence="2" id="KW-1185">Reference proteome</keyword>
<evidence type="ECO:0000313" key="2">
    <source>
        <dbReference type="Proteomes" id="UP000299102"/>
    </source>
</evidence>
<accession>A0A4C1X7R1</accession>
<name>A0A4C1X7R1_EUMVA</name>
<organism evidence="1 2">
    <name type="scientific">Eumeta variegata</name>
    <name type="common">Bagworm moth</name>
    <name type="synonym">Eumeta japonica</name>
    <dbReference type="NCBI Taxonomy" id="151549"/>
    <lineage>
        <taxon>Eukaryota</taxon>
        <taxon>Metazoa</taxon>
        <taxon>Ecdysozoa</taxon>
        <taxon>Arthropoda</taxon>
        <taxon>Hexapoda</taxon>
        <taxon>Insecta</taxon>
        <taxon>Pterygota</taxon>
        <taxon>Neoptera</taxon>
        <taxon>Endopterygota</taxon>
        <taxon>Lepidoptera</taxon>
        <taxon>Glossata</taxon>
        <taxon>Ditrysia</taxon>
        <taxon>Tineoidea</taxon>
        <taxon>Psychidae</taxon>
        <taxon>Oiketicinae</taxon>
        <taxon>Eumeta</taxon>
    </lineage>
</organism>
<sequence length="70" mass="7562">MGVPPQCTALTVARSERCAVPPRIQPALAVDGLFAIGRVEGKGYRARRRFSPRPNDLVAGIANLHGHSER</sequence>
<dbReference type="AlphaFoldDB" id="A0A4C1X7R1"/>
<reference evidence="1 2" key="1">
    <citation type="journal article" date="2019" name="Commun. Biol.">
        <title>The bagworm genome reveals a unique fibroin gene that provides high tensile strength.</title>
        <authorList>
            <person name="Kono N."/>
            <person name="Nakamura H."/>
            <person name="Ohtoshi R."/>
            <person name="Tomita M."/>
            <person name="Numata K."/>
            <person name="Arakawa K."/>
        </authorList>
    </citation>
    <scope>NUCLEOTIDE SEQUENCE [LARGE SCALE GENOMIC DNA]</scope>
</reference>
<proteinExistence type="predicted"/>
<dbReference type="EMBL" id="BGZK01000732">
    <property type="protein sequence ID" value="GBP58307.1"/>
    <property type="molecule type" value="Genomic_DNA"/>
</dbReference>
<dbReference type="Proteomes" id="UP000299102">
    <property type="component" value="Unassembled WGS sequence"/>
</dbReference>
<protein>
    <submittedName>
        <fullName evidence="1">Uncharacterized protein</fullName>
    </submittedName>
</protein>
<comment type="caution">
    <text evidence="1">The sequence shown here is derived from an EMBL/GenBank/DDBJ whole genome shotgun (WGS) entry which is preliminary data.</text>
</comment>